<accession>A0A0R2PS60</accession>
<dbReference type="Gene3D" id="6.10.250.2860">
    <property type="match status" value="1"/>
</dbReference>
<feature type="binding site" evidence="7">
    <location>
        <begin position="347"/>
        <end position="349"/>
    </location>
    <ligand>
        <name>GTP</name>
        <dbReference type="ChEBI" id="CHEBI:37565"/>
    </ligand>
</feature>
<keyword evidence="2 8" id="KW-0479">Metal-binding</keyword>
<dbReference type="InterPro" id="IPR025121">
    <property type="entry name" value="GTPase_HflX_N"/>
</dbReference>
<evidence type="ECO:0000256" key="7">
    <source>
        <dbReference type="PIRSR" id="PIRSR006809-1"/>
    </source>
</evidence>
<comment type="subcellular location">
    <subcellularLocation>
        <location evidence="6">Cytoplasm</location>
    </subcellularLocation>
    <text evidence="6">May associate with membranes.</text>
</comment>
<feature type="binding site" evidence="7">
    <location>
        <begin position="209"/>
        <end position="216"/>
    </location>
    <ligand>
        <name>GTP</name>
        <dbReference type="ChEBI" id="CHEBI:37565"/>
    </ligand>
</feature>
<dbReference type="AlphaFoldDB" id="A0A0R2PS60"/>
<dbReference type="InterPro" id="IPR006073">
    <property type="entry name" value="GTP-bd"/>
</dbReference>
<dbReference type="Gene3D" id="3.40.50.300">
    <property type="entry name" value="P-loop containing nucleotide triphosphate hydrolases"/>
    <property type="match status" value="1"/>
</dbReference>
<comment type="function">
    <text evidence="6">GTPase that associates with the 50S ribosomal subunit and may have a role during protein synthesis or ribosome biogenesis.</text>
</comment>
<dbReference type="Pfam" id="PF16360">
    <property type="entry name" value="GTP-bdg_M"/>
    <property type="match status" value="1"/>
</dbReference>
<dbReference type="Pfam" id="PF13167">
    <property type="entry name" value="GTP-bdg_N"/>
    <property type="match status" value="1"/>
</dbReference>
<dbReference type="InterPro" id="IPR016496">
    <property type="entry name" value="GTPase_HflX"/>
</dbReference>
<dbReference type="EMBL" id="LIAV01000074">
    <property type="protein sequence ID" value="KRO40694.1"/>
    <property type="molecule type" value="Genomic_DNA"/>
</dbReference>
<dbReference type="InterPro" id="IPR030394">
    <property type="entry name" value="G_HFLX_dom"/>
</dbReference>
<proteinExistence type="inferred from homology"/>
<keyword evidence="1 6" id="KW-0963">Cytoplasm</keyword>
<dbReference type="GO" id="GO:0005525">
    <property type="term" value="F:GTP binding"/>
    <property type="evidence" value="ECO:0007669"/>
    <property type="project" value="UniProtKB-UniRule"/>
</dbReference>
<dbReference type="Pfam" id="PF01926">
    <property type="entry name" value="MMR_HSR1"/>
    <property type="match status" value="1"/>
</dbReference>
<dbReference type="NCBIfam" id="TIGR03156">
    <property type="entry name" value="GTP_HflX"/>
    <property type="match status" value="1"/>
</dbReference>
<evidence type="ECO:0000256" key="6">
    <source>
        <dbReference type="HAMAP-Rule" id="MF_00900"/>
    </source>
</evidence>
<dbReference type="PANTHER" id="PTHR10229:SF0">
    <property type="entry name" value="GTP-BINDING PROTEIN 6-RELATED"/>
    <property type="match status" value="1"/>
</dbReference>
<feature type="binding site" evidence="7">
    <location>
        <begin position="324"/>
        <end position="327"/>
    </location>
    <ligand>
        <name>GTP</name>
        <dbReference type="ChEBI" id="CHEBI:37565"/>
    </ligand>
</feature>
<feature type="binding site" evidence="7">
    <location>
        <begin position="234"/>
        <end position="238"/>
    </location>
    <ligand>
        <name>GTP</name>
        <dbReference type="ChEBI" id="CHEBI:37565"/>
    </ligand>
</feature>
<dbReference type="SUPFAM" id="SSF52540">
    <property type="entry name" value="P-loop containing nucleoside triphosphate hydrolases"/>
    <property type="match status" value="1"/>
</dbReference>
<keyword evidence="3 6" id="KW-0547">Nucleotide-binding</keyword>
<dbReference type="GO" id="GO:0043022">
    <property type="term" value="F:ribosome binding"/>
    <property type="evidence" value="ECO:0007669"/>
    <property type="project" value="TreeGrafter"/>
</dbReference>
<comment type="caution">
    <text evidence="10">The sequence shown here is derived from an EMBL/GenBank/DDBJ whole genome shotgun (WGS) entry which is preliminary data.</text>
</comment>
<comment type="cofactor">
    <cofactor evidence="8">
        <name>Mg(2+)</name>
        <dbReference type="ChEBI" id="CHEBI:18420"/>
    </cofactor>
</comment>
<dbReference type="CDD" id="cd01878">
    <property type="entry name" value="HflX"/>
    <property type="match status" value="1"/>
</dbReference>
<protein>
    <recommendedName>
        <fullName evidence="6">GTPase HflX</fullName>
    </recommendedName>
    <alternativeName>
        <fullName evidence="6">GTP-binding protein HflX</fullName>
    </alternativeName>
</protein>
<evidence type="ECO:0000256" key="8">
    <source>
        <dbReference type="PIRSR" id="PIRSR006809-2"/>
    </source>
</evidence>
<evidence type="ECO:0000256" key="2">
    <source>
        <dbReference type="ARBA" id="ARBA00022723"/>
    </source>
</evidence>
<feature type="binding site" evidence="8">
    <location>
        <position position="216"/>
    </location>
    <ligand>
        <name>Mg(2+)</name>
        <dbReference type="ChEBI" id="CHEBI:18420"/>
    </ligand>
</feature>
<feature type="domain" description="Hflx-type G" evidence="9">
    <location>
        <begin position="203"/>
        <end position="369"/>
    </location>
</feature>
<gene>
    <name evidence="6" type="primary">hflX</name>
    <name evidence="10" type="ORF">ABR63_00580</name>
</gene>
<evidence type="ECO:0000256" key="1">
    <source>
        <dbReference type="ARBA" id="ARBA00022490"/>
    </source>
</evidence>
<evidence type="ECO:0000256" key="3">
    <source>
        <dbReference type="ARBA" id="ARBA00022741"/>
    </source>
</evidence>
<dbReference type="GO" id="GO:0003924">
    <property type="term" value="F:GTPase activity"/>
    <property type="evidence" value="ECO:0007669"/>
    <property type="project" value="UniProtKB-UniRule"/>
</dbReference>
<feature type="binding site" evidence="8">
    <location>
        <position position="236"/>
    </location>
    <ligand>
        <name>Mg(2+)</name>
        <dbReference type="ChEBI" id="CHEBI:18420"/>
    </ligand>
</feature>
<dbReference type="Gene3D" id="3.40.50.11060">
    <property type="entry name" value="GTPase HflX, N-terminal domain"/>
    <property type="match status" value="1"/>
</dbReference>
<dbReference type="PANTHER" id="PTHR10229">
    <property type="entry name" value="GTP-BINDING PROTEIN HFLX"/>
    <property type="match status" value="1"/>
</dbReference>
<comment type="similarity">
    <text evidence="6">Belongs to the TRAFAC class OBG-HflX-like GTPase superfamily. HflX GTPase family.</text>
</comment>
<feature type="binding site" evidence="7">
    <location>
        <begin position="258"/>
        <end position="261"/>
    </location>
    <ligand>
        <name>GTP</name>
        <dbReference type="ChEBI" id="CHEBI:37565"/>
    </ligand>
</feature>
<comment type="subunit">
    <text evidence="6">Monomer. Associates with the 50S ribosomal subunit.</text>
</comment>
<dbReference type="PIRSF" id="PIRSF006809">
    <property type="entry name" value="GTP-binding_hflX_prd"/>
    <property type="match status" value="1"/>
</dbReference>
<keyword evidence="5 6" id="KW-0342">GTP-binding</keyword>
<evidence type="ECO:0000313" key="11">
    <source>
        <dbReference type="Proteomes" id="UP000050874"/>
    </source>
</evidence>
<dbReference type="GO" id="GO:0046872">
    <property type="term" value="F:metal ion binding"/>
    <property type="evidence" value="ECO:0007669"/>
    <property type="project" value="UniProtKB-KW"/>
</dbReference>
<dbReference type="Proteomes" id="UP000050874">
    <property type="component" value="Unassembled WGS sequence"/>
</dbReference>
<dbReference type="InterPro" id="IPR027417">
    <property type="entry name" value="P-loop_NTPase"/>
</dbReference>
<evidence type="ECO:0000259" key="9">
    <source>
        <dbReference type="PROSITE" id="PS51705"/>
    </source>
</evidence>
<dbReference type="GO" id="GO:0005737">
    <property type="term" value="C:cytoplasm"/>
    <property type="evidence" value="ECO:0007669"/>
    <property type="project" value="UniProtKB-SubCell"/>
</dbReference>
<keyword evidence="4 8" id="KW-0460">Magnesium</keyword>
<dbReference type="InterPro" id="IPR032305">
    <property type="entry name" value="GTP-bd_M"/>
</dbReference>
<evidence type="ECO:0000256" key="5">
    <source>
        <dbReference type="ARBA" id="ARBA00023134"/>
    </source>
</evidence>
<organism evidence="10 11">
    <name type="scientific">SAR86 cluster bacterium BACL1 MAG-120920-bin57</name>
    <dbReference type="NCBI Taxonomy" id="1655571"/>
    <lineage>
        <taxon>Bacteria</taxon>
        <taxon>Pseudomonadati</taxon>
        <taxon>Pseudomonadota</taxon>
        <taxon>Gammaproteobacteria</taxon>
        <taxon>SAR86 cluster</taxon>
    </lineage>
</organism>
<name>A0A0R2PS60_9GAMM</name>
<dbReference type="FunFam" id="3.40.50.11060:FF:000001">
    <property type="entry name" value="GTPase HflX"/>
    <property type="match status" value="1"/>
</dbReference>
<evidence type="ECO:0000313" key="10">
    <source>
        <dbReference type="EMBL" id="KRO40694.1"/>
    </source>
</evidence>
<reference evidence="11" key="1">
    <citation type="submission" date="2015-10" db="EMBL/GenBank/DDBJ databases">
        <title>Metagenome-Assembled Genomes uncover a global brackish microbiome.</title>
        <authorList>
            <person name="Hugerth L.W."/>
            <person name="Larsson J."/>
            <person name="Alneberg J."/>
            <person name="Lindh M.V."/>
            <person name="Legrand C."/>
            <person name="Pinhassi J."/>
            <person name="Andersson A."/>
        </authorList>
    </citation>
    <scope>NUCLEOTIDE SEQUENCE [LARGE SCALE GENOMIC DNA]</scope>
</reference>
<evidence type="ECO:0000256" key="4">
    <source>
        <dbReference type="ARBA" id="ARBA00022842"/>
    </source>
</evidence>
<dbReference type="PROSITE" id="PS51705">
    <property type="entry name" value="G_HFLX"/>
    <property type="match status" value="1"/>
</dbReference>
<dbReference type="HAMAP" id="MF_00900">
    <property type="entry name" value="GTPase_HflX"/>
    <property type="match status" value="1"/>
</dbReference>
<dbReference type="InterPro" id="IPR042108">
    <property type="entry name" value="GTPase_HflX_N_sf"/>
</dbReference>
<dbReference type="PRINTS" id="PR00326">
    <property type="entry name" value="GTP1OBG"/>
</dbReference>
<sequence length="432" mass="47964">MEKTLAPADLRAIIVSVDLLRSSPKESNNFNANEFLDLAQSAGLKVEDHIFSKQNFVSASHFITKGKVEELKTLVTEKDIKLVLLDCDLSPSQERNLETVLCARVLDRTGLILDIFATRAQSDIGKLQVELAQLSFLSTRLVRGWSHLERQKGGIGLRGPGETQLETDKRLVANRIKQLKKRLKTQHNQKNLNRYSRKKGENKLVALVGYTNAGKTSLFNTLTKGGLYAADKLFATLDTTTRKADFKSKTLSTMLFSDTVGFISNLPTKLVESFKATLDDLSSADLLLHVIDAADPESDFKIQQVNLILQDLGVEKIPQIRVLNKTDLIPANAIQPANEHHPEIRVSAQTGDGLDKLKAQISEMLFGEIVAGWICFSPTQSAIRSKLFDSGCIIEEKMDEHGSYQSFVEISQGMLKQFKELDGAKSLKPIQV</sequence>